<evidence type="ECO:0000256" key="1">
    <source>
        <dbReference type="ARBA" id="ARBA00022443"/>
    </source>
</evidence>
<dbReference type="Gene3D" id="2.30.29.30">
    <property type="entry name" value="Pleckstrin-homology domain (PH domain)/Phosphotyrosine-binding domain (PTB)"/>
    <property type="match status" value="1"/>
</dbReference>
<comment type="caution">
    <text evidence="7">The sequence shown here is derived from an EMBL/GenBank/DDBJ whole genome shotgun (WGS) entry which is preliminary data.</text>
</comment>
<reference evidence="7 8" key="1">
    <citation type="submission" date="2016-08" db="EMBL/GenBank/DDBJ databases">
        <title>A Parts List for Fungal Cellulosomes Revealed by Comparative Genomics.</title>
        <authorList>
            <consortium name="DOE Joint Genome Institute"/>
            <person name="Haitjema C.H."/>
            <person name="Gilmore S.P."/>
            <person name="Henske J.K."/>
            <person name="Solomon K.V."/>
            <person name="De Groot R."/>
            <person name="Kuo A."/>
            <person name="Mondo S.J."/>
            <person name="Salamov A.A."/>
            <person name="Labutti K."/>
            <person name="Zhao Z."/>
            <person name="Chiniquy J."/>
            <person name="Barry K."/>
            <person name="Brewer H.M."/>
            <person name="Purvine S.O."/>
            <person name="Wright A.T."/>
            <person name="Boxma B."/>
            <person name="Van Alen T."/>
            <person name="Hackstein J.H."/>
            <person name="Baker S.E."/>
            <person name="Grigoriev I.V."/>
            <person name="O'Malley M.A."/>
        </authorList>
    </citation>
    <scope>NUCLEOTIDE SEQUENCE [LARGE SCALE GENOMIC DNA]</scope>
    <source>
        <strain evidence="7 8">S4</strain>
    </source>
</reference>
<dbReference type="Pfam" id="PF00018">
    <property type="entry name" value="SH3_1"/>
    <property type="match status" value="1"/>
</dbReference>
<dbReference type="SUPFAM" id="SSF50729">
    <property type="entry name" value="PH domain-like"/>
    <property type="match status" value="1"/>
</dbReference>
<dbReference type="InterPro" id="IPR001849">
    <property type="entry name" value="PH_domain"/>
</dbReference>
<sequence length="930" mass="104113">MVRKNGPLIVYGKYPFEMEQEDEISFQIGDPILVLEKDEEFNDGWWKGRTLNGEIGLFPVNFITTENIFNVNVSTFYEYYANNSNISDHAYVPNIIDDDDLNEQPIYESSSEDENSKSIQKSIESANSFNNYENNPSSSEGSVSSMRALSSPQMSVSLPNNFRMLGGDLNRMESSKPKIINSSQTYSLSQPPTNSQTYSLSQPPINSQTNSFSQPPINSQTNSFSQPPINSQTYSLSQPPIQRFSQSQNSLSRISSSNHVKKPQDWSVEEVCEWLSKNNHESLIEHIKKDKINGSDLLELNLAKLRAYGIHSLTERIGILHEILNLKEEFNDTKLDFRHLHSSNSSSISEFETDEQKKDNHLDKLQKENLNFSNEYYEKSENEINEEQNISKSNTPNEGPIYNPNNNEKVTFHELPATPQSINSVNSSNKGLGGMVTSSTDAILPLPPVPSVSPPNVSNVPTPVSTPLSASSSAALSNTGNRIRFFSLHDEVTRTTMIPTGNKFSRSISVSHTDKYASSTKINLKNADRKGWLEVHLDDEPSWKKRWVVLLDNRLFILASPDTDEDKSLEAIIPKAILSIELNPSYEILPDNSDSFKKHTFLLQDPKLGGIHLAAESQLSVVTWITFLVHASTNTKRKPLPLIPLKNIGRQAREPLLNTQAISTLTFEKVEPEDSKNNRYSIYEDNGKEFINPAMRKNSISMSVNGIISPNIETSFDYSKFGGDDSFGMRSMSPIGKNKAGSVVSNSISKKNQISLTQSAAAVANGWYRTNARSATDYSNYRNVQRVSEEERIKLQKSSNKYTAADPNPVSLTPILDPTKTVRINLTQTTDIDDDNMSLNEAGMMSFMSNKSEYSSGKNGLSFINSSMSKKGHTSISSNFTTYSVPGNLSQNQLSSIDIMKQRGISNFTTNYPTKRMVDKSEKKKAQIYW</sequence>
<dbReference type="PROSITE" id="PS50003">
    <property type="entry name" value="PH_DOMAIN"/>
    <property type="match status" value="1"/>
</dbReference>
<dbReference type="OrthoDB" id="73680at2759"/>
<accession>A0A1Y1WYE2</accession>
<dbReference type="CDD" id="cd00174">
    <property type="entry name" value="SH3"/>
    <property type="match status" value="1"/>
</dbReference>
<protein>
    <recommendedName>
        <fullName evidence="9">PH-domain-containing protein</fullName>
    </recommendedName>
</protein>
<dbReference type="InterPro" id="IPR036028">
    <property type="entry name" value="SH3-like_dom_sf"/>
</dbReference>
<dbReference type="PRINTS" id="PR00452">
    <property type="entry name" value="SH3DOMAIN"/>
</dbReference>
<dbReference type="Gene3D" id="1.10.150.50">
    <property type="entry name" value="Transcription Factor, Ets-1"/>
    <property type="match status" value="1"/>
</dbReference>
<evidence type="ECO:0000313" key="8">
    <source>
        <dbReference type="Proteomes" id="UP000193944"/>
    </source>
</evidence>
<evidence type="ECO:0000259" key="6">
    <source>
        <dbReference type="PROSITE" id="PS50105"/>
    </source>
</evidence>
<dbReference type="Pfam" id="PF07647">
    <property type="entry name" value="SAM_2"/>
    <property type="match status" value="1"/>
</dbReference>
<keyword evidence="1 2" id="KW-0728">SH3 domain</keyword>
<evidence type="ECO:0000256" key="2">
    <source>
        <dbReference type="PROSITE-ProRule" id="PRU00192"/>
    </source>
</evidence>
<evidence type="ECO:0000259" key="5">
    <source>
        <dbReference type="PROSITE" id="PS50003"/>
    </source>
</evidence>
<dbReference type="AlphaFoldDB" id="A0A1Y1WYE2"/>
<dbReference type="SUPFAM" id="SSF50044">
    <property type="entry name" value="SH3-domain"/>
    <property type="match status" value="1"/>
</dbReference>
<evidence type="ECO:0000256" key="3">
    <source>
        <dbReference type="SAM" id="MobiDB-lite"/>
    </source>
</evidence>
<feature type="compositionally biased region" description="Polar residues" evidence="3">
    <location>
        <begin position="127"/>
        <end position="136"/>
    </location>
</feature>
<dbReference type="SMART" id="SM00454">
    <property type="entry name" value="SAM"/>
    <property type="match status" value="1"/>
</dbReference>
<dbReference type="InterPro" id="IPR001660">
    <property type="entry name" value="SAM"/>
</dbReference>
<dbReference type="EMBL" id="MCFG01000218">
    <property type="protein sequence ID" value="ORX78216.1"/>
    <property type="molecule type" value="Genomic_DNA"/>
</dbReference>
<dbReference type="STRING" id="1754192.A0A1Y1WYE2"/>
<evidence type="ECO:0000259" key="4">
    <source>
        <dbReference type="PROSITE" id="PS50002"/>
    </source>
</evidence>
<dbReference type="SMART" id="SM00326">
    <property type="entry name" value="SH3"/>
    <property type="match status" value="1"/>
</dbReference>
<dbReference type="Proteomes" id="UP000193944">
    <property type="component" value="Unassembled WGS sequence"/>
</dbReference>
<dbReference type="PROSITE" id="PS50105">
    <property type="entry name" value="SAM_DOMAIN"/>
    <property type="match status" value="1"/>
</dbReference>
<dbReference type="Pfam" id="PF00169">
    <property type="entry name" value="PH"/>
    <property type="match status" value="1"/>
</dbReference>
<dbReference type="PROSITE" id="PS50002">
    <property type="entry name" value="SH3"/>
    <property type="match status" value="1"/>
</dbReference>
<dbReference type="Gene3D" id="2.30.30.40">
    <property type="entry name" value="SH3 Domains"/>
    <property type="match status" value="1"/>
</dbReference>
<feature type="region of interest" description="Disordered" evidence="3">
    <location>
        <begin position="127"/>
        <end position="150"/>
    </location>
</feature>
<organism evidence="7 8">
    <name type="scientific">Anaeromyces robustus</name>
    <dbReference type="NCBI Taxonomy" id="1754192"/>
    <lineage>
        <taxon>Eukaryota</taxon>
        <taxon>Fungi</taxon>
        <taxon>Fungi incertae sedis</taxon>
        <taxon>Chytridiomycota</taxon>
        <taxon>Chytridiomycota incertae sedis</taxon>
        <taxon>Neocallimastigomycetes</taxon>
        <taxon>Neocallimastigales</taxon>
        <taxon>Neocallimastigaceae</taxon>
        <taxon>Anaeromyces</taxon>
    </lineage>
</organism>
<name>A0A1Y1WYE2_9FUNG</name>
<proteinExistence type="predicted"/>
<keyword evidence="8" id="KW-1185">Reference proteome</keyword>
<dbReference type="InterPro" id="IPR011993">
    <property type="entry name" value="PH-like_dom_sf"/>
</dbReference>
<feature type="domain" description="SH3" evidence="4">
    <location>
        <begin position="5"/>
        <end position="68"/>
    </location>
</feature>
<feature type="domain" description="SAM" evidence="6">
    <location>
        <begin position="266"/>
        <end position="329"/>
    </location>
</feature>
<reference evidence="7 8" key="2">
    <citation type="submission" date="2016-08" db="EMBL/GenBank/DDBJ databases">
        <title>Pervasive Adenine N6-methylation of Active Genes in Fungi.</title>
        <authorList>
            <consortium name="DOE Joint Genome Institute"/>
            <person name="Mondo S.J."/>
            <person name="Dannebaum R.O."/>
            <person name="Kuo R.C."/>
            <person name="Labutti K."/>
            <person name="Haridas S."/>
            <person name="Kuo A."/>
            <person name="Salamov A."/>
            <person name="Ahrendt S.R."/>
            <person name="Lipzen A."/>
            <person name="Sullivan W."/>
            <person name="Andreopoulos W.B."/>
            <person name="Clum A."/>
            <person name="Lindquist E."/>
            <person name="Daum C."/>
            <person name="Ramamoorthy G.K."/>
            <person name="Gryganskyi A."/>
            <person name="Culley D."/>
            <person name="Magnuson J.K."/>
            <person name="James T.Y."/>
            <person name="O'Malley M.A."/>
            <person name="Stajich J.E."/>
            <person name="Spatafora J.W."/>
            <person name="Visel A."/>
            <person name="Grigoriev I.V."/>
        </authorList>
    </citation>
    <scope>NUCLEOTIDE SEQUENCE [LARGE SCALE GENOMIC DNA]</scope>
    <source>
        <strain evidence="7 8">S4</strain>
    </source>
</reference>
<feature type="region of interest" description="Disordered" evidence="3">
    <location>
        <begin position="183"/>
        <end position="236"/>
    </location>
</feature>
<dbReference type="InterPro" id="IPR013761">
    <property type="entry name" value="SAM/pointed_sf"/>
</dbReference>
<feature type="domain" description="PH" evidence="5">
    <location>
        <begin position="526"/>
        <end position="633"/>
    </location>
</feature>
<evidence type="ECO:0008006" key="9">
    <source>
        <dbReference type="Google" id="ProtNLM"/>
    </source>
</evidence>
<dbReference type="InterPro" id="IPR001452">
    <property type="entry name" value="SH3_domain"/>
</dbReference>
<gene>
    <name evidence="7" type="ORF">BCR32DRAFT_328625</name>
</gene>
<evidence type="ECO:0000313" key="7">
    <source>
        <dbReference type="EMBL" id="ORX78216.1"/>
    </source>
</evidence>
<dbReference type="SUPFAM" id="SSF47769">
    <property type="entry name" value="SAM/Pointed domain"/>
    <property type="match status" value="1"/>
</dbReference>
<dbReference type="CDD" id="cd00821">
    <property type="entry name" value="PH"/>
    <property type="match status" value="1"/>
</dbReference>
<dbReference type="SMART" id="SM00233">
    <property type="entry name" value="PH"/>
    <property type="match status" value="1"/>
</dbReference>